<dbReference type="Pfam" id="PF02086">
    <property type="entry name" value="MethyltransfD12"/>
    <property type="match status" value="1"/>
</dbReference>
<dbReference type="RefSeq" id="WP_107916411.1">
    <property type="nucleotide sequence ID" value="NZ_CP021642.1"/>
</dbReference>
<gene>
    <name evidence="6" type="ORF">CCS77_0403</name>
</gene>
<dbReference type="AlphaFoldDB" id="A0A2R4NYG9"/>
<dbReference type="GO" id="GO:0009307">
    <property type="term" value="P:DNA restriction-modification system"/>
    <property type="evidence" value="ECO:0007669"/>
    <property type="project" value="InterPro"/>
</dbReference>
<comment type="catalytic activity">
    <reaction evidence="5">
        <text>a 2'-deoxyadenosine in DNA + S-adenosyl-L-methionine = an N(6)-methyl-2'-deoxyadenosine in DNA + S-adenosyl-L-homocysteine + H(+)</text>
        <dbReference type="Rhea" id="RHEA:15197"/>
        <dbReference type="Rhea" id="RHEA-COMP:12418"/>
        <dbReference type="Rhea" id="RHEA-COMP:12419"/>
        <dbReference type="ChEBI" id="CHEBI:15378"/>
        <dbReference type="ChEBI" id="CHEBI:57856"/>
        <dbReference type="ChEBI" id="CHEBI:59789"/>
        <dbReference type="ChEBI" id="CHEBI:90615"/>
        <dbReference type="ChEBI" id="CHEBI:90616"/>
        <dbReference type="EC" id="2.1.1.72"/>
    </reaction>
</comment>
<dbReference type="InterPro" id="IPR002052">
    <property type="entry name" value="DNA_methylase_N6_adenine_CS"/>
</dbReference>
<keyword evidence="4" id="KW-0949">S-adenosyl-L-methionine</keyword>
<organism evidence="6 7">
    <name type="scientific">Campylobacter concisus</name>
    <dbReference type="NCBI Taxonomy" id="199"/>
    <lineage>
        <taxon>Bacteria</taxon>
        <taxon>Pseudomonadati</taxon>
        <taxon>Campylobacterota</taxon>
        <taxon>Epsilonproteobacteria</taxon>
        <taxon>Campylobacterales</taxon>
        <taxon>Campylobacteraceae</taxon>
        <taxon>Campylobacter</taxon>
    </lineage>
</organism>
<keyword evidence="3 6" id="KW-0808">Transferase</keyword>
<reference evidence="6 7" key="1">
    <citation type="journal article" date="2018" name="Emerg. Microbes Infect.">
        <title>Genomic analysis of oral Campylobacter concisus strains identified a potential bacterial molecular marker associated with active Crohn's disease.</title>
        <authorList>
            <person name="Liu F."/>
            <person name="Ma R."/>
            <person name="Tay C.Y.A."/>
            <person name="Octavia S."/>
            <person name="Lan R."/>
            <person name="Chung H.K.L."/>
            <person name="Riordan S.M."/>
            <person name="Grimm M.C."/>
            <person name="Leong R.W."/>
            <person name="Tanaka M.M."/>
            <person name="Connor S."/>
            <person name="Zhang L."/>
        </authorList>
    </citation>
    <scope>NUCLEOTIDE SEQUENCE [LARGE SCALE GENOMIC DNA]</scope>
    <source>
        <strain evidence="6 7">P2CDO4</strain>
    </source>
</reference>
<evidence type="ECO:0000313" key="7">
    <source>
        <dbReference type="Proteomes" id="UP000241854"/>
    </source>
</evidence>
<name>A0A2R4NYG9_9BACT</name>
<evidence type="ECO:0000256" key="2">
    <source>
        <dbReference type="ARBA" id="ARBA00022603"/>
    </source>
</evidence>
<evidence type="ECO:0000256" key="4">
    <source>
        <dbReference type="ARBA" id="ARBA00022691"/>
    </source>
</evidence>
<dbReference type="Proteomes" id="UP000241854">
    <property type="component" value="Chromosome"/>
</dbReference>
<dbReference type="EMBL" id="CP021642">
    <property type="protein sequence ID" value="AVX43464.1"/>
    <property type="molecule type" value="Genomic_DNA"/>
</dbReference>
<dbReference type="SUPFAM" id="SSF53335">
    <property type="entry name" value="S-adenosyl-L-methionine-dependent methyltransferases"/>
    <property type="match status" value="1"/>
</dbReference>
<evidence type="ECO:0000256" key="3">
    <source>
        <dbReference type="ARBA" id="ARBA00022679"/>
    </source>
</evidence>
<evidence type="ECO:0000256" key="1">
    <source>
        <dbReference type="ARBA" id="ARBA00011900"/>
    </source>
</evidence>
<protein>
    <recommendedName>
        <fullName evidence="1">site-specific DNA-methyltransferase (adenine-specific)</fullName>
        <ecNumber evidence="1">2.1.1.72</ecNumber>
    </recommendedName>
</protein>
<dbReference type="EC" id="2.1.1.72" evidence="1"/>
<evidence type="ECO:0000313" key="6">
    <source>
        <dbReference type="EMBL" id="AVX43464.1"/>
    </source>
</evidence>
<dbReference type="Gene3D" id="3.40.50.150">
    <property type="entry name" value="Vaccinia Virus protein VP39"/>
    <property type="match status" value="1"/>
</dbReference>
<dbReference type="GO" id="GO:0009007">
    <property type="term" value="F:site-specific DNA-methyltransferase (adenine-specific) activity"/>
    <property type="evidence" value="ECO:0007669"/>
    <property type="project" value="UniProtKB-EC"/>
</dbReference>
<accession>A0A2R4NYG9</accession>
<dbReference type="GO" id="GO:0032259">
    <property type="term" value="P:methylation"/>
    <property type="evidence" value="ECO:0007669"/>
    <property type="project" value="UniProtKB-KW"/>
</dbReference>
<dbReference type="InterPro" id="IPR029063">
    <property type="entry name" value="SAM-dependent_MTases_sf"/>
</dbReference>
<evidence type="ECO:0000256" key="5">
    <source>
        <dbReference type="ARBA" id="ARBA00047942"/>
    </source>
</evidence>
<dbReference type="PRINTS" id="PR00505">
    <property type="entry name" value="D12N6MTFRASE"/>
</dbReference>
<dbReference type="PROSITE" id="PS00092">
    <property type="entry name" value="N6_MTASE"/>
    <property type="match status" value="1"/>
</dbReference>
<sequence>MKNSENPAFLKEQLISYLGNKRSIINEILKVIYEIKNELKRDKISFVDVFSGSGVVARAAKAHSNLVIANDLESYSRIINLCYLSNFSDELRDQIDQNFKKILSNFNPCESFISELYAPKNDENISKGERVFFTRKNALIIGGLRKSIEKIDLKFQHFFIAPLLSEASIHSNTGGVFKGFYKDKNGIGKFGGSGENALTRILGEISLKKPIFSKFKSDFEVYQEDALKLASHLSVTDIAYFDPPYNQHPYGSNYFMLNLIANFKAPKIETISEVSGIPNDWNRSNFNKKSKAAEEFFTLLTNFPSKYLIISFNSEGFISENEFLLNLSKIGKVIKHEIKYPTYRASRNLNNRSLYVTEYLYIVKKV</sequence>
<proteinExistence type="predicted"/>
<dbReference type="GO" id="GO:0003676">
    <property type="term" value="F:nucleic acid binding"/>
    <property type="evidence" value="ECO:0007669"/>
    <property type="project" value="InterPro"/>
</dbReference>
<keyword evidence="2 6" id="KW-0489">Methyltransferase</keyword>
<dbReference type="REBASE" id="246653">
    <property type="entry name" value="M.CcoDO4ORF403P"/>
</dbReference>
<dbReference type="InterPro" id="IPR012327">
    <property type="entry name" value="MeTrfase_D12"/>
</dbReference>